<comment type="similarity">
    <text evidence="2">Belongs to the glycosyltransferase 41 family. O-GlcNAc transferase subfamily.</text>
</comment>
<dbReference type="EMBL" id="JAAHFQ010000036">
    <property type="protein sequence ID" value="NER26577.1"/>
    <property type="molecule type" value="Genomic_DNA"/>
</dbReference>
<dbReference type="SMART" id="SM00671">
    <property type="entry name" value="SEL1"/>
    <property type="match status" value="7"/>
</dbReference>
<feature type="domain" description="O-GlcNAc transferase C-terminal" evidence="12">
    <location>
        <begin position="362"/>
        <end position="509"/>
    </location>
</feature>
<dbReference type="Pfam" id="PF13414">
    <property type="entry name" value="TPR_11"/>
    <property type="match status" value="3"/>
</dbReference>
<keyword evidence="9" id="KW-0939">Gibberellin signaling pathway</keyword>
<dbReference type="Pfam" id="PF13181">
    <property type="entry name" value="TPR_8"/>
    <property type="match status" value="1"/>
</dbReference>
<feature type="repeat" description="TPR" evidence="10">
    <location>
        <begin position="951"/>
        <end position="984"/>
    </location>
</feature>
<evidence type="ECO:0000256" key="8">
    <source>
        <dbReference type="ARBA" id="ARBA00022803"/>
    </source>
</evidence>
<organism evidence="13">
    <name type="scientific">Symploca sp. SIO1C4</name>
    <dbReference type="NCBI Taxonomy" id="2607765"/>
    <lineage>
        <taxon>Bacteria</taxon>
        <taxon>Bacillati</taxon>
        <taxon>Cyanobacteriota</taxon>
        <taxon>Cyanophyceae</taxon>
        <taxon>Coleofasciculales</taxon>
        <taxon>Coleofasciculaceae</taxon>
        <taxon>Symploca</taxon>
    </lineage>
</organism>
<dbReference type="Pfam" id="PF13432">
    <property type="entry name" value="TPR_16"/>
    <property type="match status" value="1"/>
</dbReference>
<evidence type="ECO:0000259" key="12">
    <source>
        <dbReference type="Pfam" id="PF13844"/>
    </source>
</evidence>
<dbReference type="InterPro" id="IPR001173">
    <property type="entry name" value="Glyco_trans_2-like"/>
</dbReference>
<evidence type="ECO:0000313" key="13">
    <source>
        <dbReference type="EMBL" id="NER26577.1"/>
    </source>
</evidence>
<dbReference type="SUPFAM" id="SSF48439">
    <property type="entry name" value="Protein prenylyltransferase"/>
    <property type="match status" value="1"/>
</dbReference>
<evidence type="ECO:0000256" key="6">
    <source>
        <dbReference type="ARBA" id="ARBA00022679"/>
    </source>
</evidence>
<feature type="domain" description="Glycosyltransferase 2-like" evidence="11">
    <location>
        <begin position="1070"/>
        <end position="1198"/>
    </location>
</feature>
<dbReference type="Pfam" id="PF13844">
    <property type="entry name" value="Glyco_transf_41"/>
    <property type="match status" value="2"/>
</dbReference>
<dbReference type="InterPro" id="IPR029489">
    <property type="entry name" value="OGT/SEC/SPY_C"/>
</dbReference>
<dbReference type="Pfam" id="PF00515">
    <property type="entry name" value="TPR_1"/>
    <property type="match status" value="2"/>
</dbReference>
<accession>A0A6B3N4R8</accession>
<feature type="repeat" description="TPR" evidence="10">
    <location>
        <begin position="790"/>
        <end position="823"/>
    </location>
</feature>
<evidence type="ECO:0000256" key="2">
    <source>
        <dbReference type="ARBA" id="ARBA00005386"/>
    </source>
</evidence>
<sequence length="1399" mass="158785">MNTKNCLESDVKSLIETASQKHKLGNLHEAESIYRQVLETQSTSEEKQDFLSDIYHLIVTDLGNILQKQGKLEEAVKSYQQAIKLKSDFVEAHYNLGNALQQQRKLEKAAESYRQALKLNPSYAPAHNNLGNVLKAQGKLEEAAQAYQHGLTLNPNYAHVHNNLGNIFQQQGKSEEAVKSYQQASRLNPNFAEVHNNLGKALKAQGKLEKAVQAYQQALKLKPNFVETHYNLGNALKAQGKLEEAVQAYQQALKFKPNFNEAKFGRCMSQLPIIYSSTDEILLRRDNYQRHLQALVDSYKLEDQKELANAADAVGSLQPFYLAYQGLNDRDLQQTYGEMICRLMSSRYPQWSQPISIPDLAGNEKIRVGFISGFFYNHSVWKIPIKGWLENLDKNLFELFGYYTGSKQDNATARATQAVTKFIQGSLSVEKWCEIIRQDNLDILIFPEFGMDPTTIKLGCLKLAPVQVLFGGHPETSGLPTIDYHLTSDLMEPENAQEHYTEKLVRLPNLAVHYTCLDIEPQTISKQEIGIAEHEVMFWCCQSLFKYLPQHDDIFPRIAKELINCKFVFIKHLIDASDKVTEVFQQRLNRAFDEFGLNYQDYCIFLPRLKAREFAGVTAIADIFLDNIGWSGNNTIMESTAHNLPIVTWPGELMRARHAVAILKMMGIEETIASSKDEYVKIAVRLGKDPQYRQHISSLVAQNKHKLYGDPDPIAALEDFILNTVTQKDLSVKNQPNQSLRRREKREFGMAKVSQVSETLKLAVKNHQANRLAEAVQGYQKVLAQQPNHPEALHGLGVLAQQNNQPQEAEKLLSKALKVQPESFKSWFSLGNLHQAQGQLPEAETAYQQAINLQPKSAPIYNNLGYTLQQQGKFEEAIACYQKALELEPNCVEADVNWGNALDAQGKLSTEKQVHYAQLNNKLGFARKQAGDMNNAVAYYRQAITLQPDLWEAHYNLGVALQTQGNLEEAIACYRRALELNPNHGEFYLGLGQIYQIQHKLEESAAAYKQGLKLINPRYAEAVEAYQSSTTPTEEHTPPQLQLREVTVGDYQFPVIPPVAESEEKRPFWTVIIPLYNRKDYLLECLASVLAQWRGKEEMEILVMDNASSPPLYDLVNAIAGGIVRYYLNPENIGARRNFNLGIALSRGKWIHLLPEDEYVLPGFYSRLQQSLEGCPDSVGAAFTGYENINENRQVIFTQKHALLHQGINQEWLQRIGVSNPLNPCATVIRRVAHERLGVYDPSNLYTPDWELYKRIAAFYDWWFEPGILARYRQHSQNMSSEVFLAGVQGEYYRKGIEISESYLPTEYRTQITAKARRHYFNLCLTQAQIPLKAGNLAAAFRLVQEAIKIDSSPEAVTKLFTWLTTDKVAPLRNAIADKMIAKPSDANNHLDNLYFAYP</sequence>
<dbReference type="UniPathway" id="UPA00378"/>
<evidence type="ECO:0000256" key="7">
    <source>
        <dbReference type="ARBA" id="ARBA00022737"/>
    </source>
</evidence>
<keyword evidence="5" id="KW-0328">Glycosyltransferase</keyword>
<dbReference type="Pfam" id="PF00535">
    <property type="entry name" value="Glycos_transf_2"/>
    <property type="match status" value="1"/>
</dbReference>
<keyword evidence="8 10" id="KW-0802">TPR repeat</keyword>
<dbReference type="PROSITE" id="PS50005">
    <property type="entry name" value="TPR"/>
    <property type="match status" value="11"/>
</dbReference>
<dbReference type="GO" id="GO:0006396">
    <property type="term" value="P:RNA processing"/>
    <property type="evidence" value="ECO:0007669"/>
    <property type="project" value="InterPro"/>
</dbReference>
<feature type="repeat" description="TPR" evidence="10">
    <location>
        <begin position="192"/>
        <end position="225"/>
    </location>
</feature>
<evidence type="ECO:0000256" key="3">
    <source>
        <dbReference type="ARBA" id="ARBA00011970"/>
    </source>
</evidence>
<dbReference type="InterPro" id="IPR006597">
    <property type="entry name" value="Sel1-like"/>
</dbReference>
<dbReference type="Gene3D" id="3.40.50.2000">
    <property type="entry name" value="Glycogen Phosphorylase B"/>
    <property type="match status" value="1"/>
</dbReference>
<feature type="repeat" description="TPR" evidence="10">
    <location>
        <begin position="56"/>
        <end position="89"/>
    </location>
</feature>
<evidence type="ECO:0000259" key="11">
    <source>
        <dbReference type="Pfam" id="PF00535"/>
    </source>
</evidence>
<dbReference type="InterPro" id="IPR019734">
    <property type="entry name" value="TPR_rpt"/>
</dbReference>
<evidence type="ECO:0000256" key="10">
    <source>
        <dbReference type="PROSITE-ProRule" id="PRU00339"/>
    </source>
</evidence>
<dbReference type="InterPro" id="IPR029044">
    <property type="entry name" value="Nucleotide-diphossugar_trans"/>
</dbReference>
<dbReference type="EC" id="2.4.1.255" evidence="3"/>
<evidence type="ECO:0000256" key="5">
    <source>
        <dbReference type="ARBA" id="ARBA00022676"/>
    </source>
</evidence>
<dbReference type="Gene3D" id="1.25.40.10">
    <property type="entry name" value="Tetratricopeptide repeat domain"/>
    <property type="match status" value="9"/>
</dbReference>
<comment type="caution">
    <text evidence="13">The sequence shown here is derived from an EMBL/GenBank/DDBJ whole genome shotgun (WGS) entry which is preliminary data.</text>
</comment>
<proteinExistence type="inferred from homology"/>
<dbReference type="GO" id="GO:0097363">
    <property type="term" value="F:protein O-acetylglucosaminyltransferase activity"/>
    <property type="evidence" value="ECO:0007669"/>
    <property type="project" value="UniProtKB-EC"/>
</dbReference>
<dbReference type="InterPro" id="IPR003107">
    <property type="entry name" value="HAT"/>
</dbReference>
<protein>
    <recommendedName>
        <fullName evidence="4">Probable UDP-N-acetylglucosamine--peptide N-acetylglucosaminyltransferase SPINDLY</fullName>
        <ecNumber evidence="3">2.4.1.255</ecNumber>
    </recommendedName>
</protein>
<reference evidence="13" key="1">
    <citation type="submission" date="2019-11" db="EMBL/GenBank/DDBJ databases">
        <title>Genomic insights into an expanded diversity of filamentous marine cyanobacteria reveals the extraordinary biosynthetic potential of Moorea and Okeania.</title>
        <authorList>
            <person name="Ferreira Leao T."/>
            <person name="Wang M."/>
            <person name="Moss N."/>
            <person name="Da Silva R."/>
            <person name="Sanders J."/>
            <person name="Nurk S."/>
            <person name="Gurevich A."/>
            <person name="Humphrey G."/>
            <person name="Reher R."/>
            <person name="Zhu Q."/>
            <person name="Belda-Ferre P."/>
            <person name="Glukhov E."/>
            <person name="Rex R."/>
            <person name="Dorrestein P.C."/>
            <person name="Knight R."/>
            <person name="Pevzner P."/>
            <person name="Gerwick W.H."/>
            <person name="Gerwick L."/>
        </authorList>
    </citation>
    <scope>NUCLEOTIDE SEQUENCE</scope>
    <source>
        <strain evidence="13">SIO1C4</strain>
    </source>
</reference>
<dbReference type="SMART" id="SM00028">
    <property type="entry name" value="TPR"/>
    <property type="match status" value="15"/>
</dbReference>
<keyword evidence="7" id="KW-0677">Repeat</keyword>
<feature type="repeat" description="TPR" evidence="10">
    <location>
        <begin position="917"/>
        <end position="950"/>
    </location>
</feature>
<feature type="repeat" description="TPR" evidence="10">
    <location>
        <begin position="158"/>
        <end position="191"/>
    </location>
</feature>
<dbReference type="GO" id="GO:0009740">
    <property type="term" value="P:gibberellic acid mediated signaling pathway"/>
    <property type="evidence" value="ECO:0007669"/>
    <property type="project" value="UniProtKB-KW"/>
</dbReference>
<dbReference type="PANTHER" id="PTHR44998">
    <property type="match status" value="1"/>
</dbReference>
<dbReference type="SMART" id="SM00386">
    <property type="entry name" value="HAT"/>
    <property type="match status" value="6"/>
</dbReference>
<dbReference type="Gene3D" id="3.40.50.11380">
    <property type="match status" value="1"/>
</dbReference>
<dbReference type="PANTHER" id="PTHR44998:SF1">
    <property type="entry name" value="UDP-N-ACETYLGLUCOSAMINE--PEPTIDE N-ACETYLGLUCOSAMINYLTRANSFERASE 110 KDA SUBUNIT"/>
    <property type="match status" value="1"/>
</dbReference>
<dbReference type="SUPFAM" id="SSF53448">
    <property type="entry name" value="Nucleotide-diphospho-sugar transferases"/>
    <property type="match status" value="1"/>
</dbReference>
<feature type="domain" description="O-GlcNAc transferase C-terminal" evidence="12">
    <location>
        <begin position="525"/>
        <end position="705"/>
    </location>
</feature>
<dbReference type="InterPro" id="IPR011990">
    <property type="entry name" value="TPR-like_helical_dom_sf"/>
</dbReference>
<feature type="repeat" description="TPR" evidence="10">
    <location>
        <begin position="226"/>
        <end position="259"/>
    </location>
</feature>
<feature type="repeat" description="TPR" evidence="10">
    <location>
        <begin position="90"/>
        <end position="123"/>
    </location>
</feature>
<gene>
    <name evidence="13" type="ORF">F6J89_02835</name>
</gene>
<evidence type="ECO:0000256" key="9">
    <source>
        <dbReference type="ARBA" id="ARBA00022941"/>
    </source>
</evidence>
<feature type="repeat" description="TPR" evidence="10">
    <location>
        <begin position="858"/>
        <end position="891"/>
    </location>
</feature>
<dbReference type="SUPFAM" id="SSF48452">
    <property type="entry name" value="TPR-like"/>
    <property type="match status" value="1"/>
</dbReference>
<dbReference type="PROSITE" id="PS50293">
    <property type="entry name" value="TPR_REGION"/>
    <property type="match status" value="8"/>
</dbReference>
<keyword evidence="6" id="KW-0808">Transferase</keyword>
<evidence type="ECO:0000256" key="1">
    <source>
        <dbReference type="ARBA" id="ARBA00004922"/>
    </source>
</evidence>
<feature type="repeat" description="TPR" evidence="10">
    <location>
        <begin position="824"/>
        <end position="857"/>
    </location>
</feature>
<dbReference type="Gene3D" id="3.90.550.10">
    <property type="entry name" value="Spore Coat Polysaccharide Biosynthesis Protein SpsA, Chain A"/>
    <property type="match status" value="1"/>
</dbReference>
<evidence type="ECO:0000256" key="4">
    <source>
        <dbReference type="ARBA" id="ARBA00019143"/>
    </source>
</evidence>
<comment type="pathway">
    <text evidence="1">Protein modification; protein glycosylation.</text>
</comment>
<feature type="repeat" description="TPR" evidence="10">
    <location>
        <begin position="124"/>
        <end position="157"/>
    </location>
</feature>
<name>A0A6B3N4R8_9CYAN</name>
<dbReference type="CDD" id="cd00761">
    <property type="entry name" value="Glyco_tranf_GTA_type"/>
    <property type="match status" value="1"/>
</dbReference>